<evidence type="ECO:0000313" key="3">
    <source>
        <dbReference type="Proteomes" id="UP001341840"/>
    </source>
</evidence>
<accession>A0ABU6RD98</accession>
<feature type="compositionally biased region" description="Basic and acidic residues" evidence="1">
    <location>
        <begin position="216"/>
        <end position="232"/>
    </location>
</feature>
<proteinExistence type="predicted"/>
<dbReference type="EMBL" id="JASCZI010030380">
    <property type="protein sequence ID" value="MED6122015.1"/>
    <property type="molecule type" value="Genomic_DNA"/>
</dbReference>
<reference evidence="2 3" key="1">
    <citation type="journal article" date="2023" name="Plants (Basel)">
        <title>Bridging the Gap: Combining Genomics and Transcriptomics Approaches to Understand Stylosanthes scabra, an Orphan Legume from the Brazilian Caatinga.</title>
        <authorList>
            <person name="Ferreira-Neto J.R.C."/>
            <person name="da Silva M.D."/>
            <person name="Binneck E."/>
            <person name="de Melo N.F."/>
            <person name="da Silva R.H."/>
            <person name="de Melo A.L.T.M."/>
            <person name="Pandolfi V."/>
            <person name="Bustamante F.O."/>
            <person name="Brasileiro-Vidal A.C."/>
            <person name="Benko-Iseppon A.M."/>
        </authorList>
    </citation>
    <scope>NUCLEOTIDE SEQUENCE [LARGE SCALE GENOMIC DNA]</scope>
    <source>
        <tissue evidence="2">Leaves</tissue>
    </source>
</reference>
<organism evidence="2 3">
    <name type="scientific">Stylosanthes scabra</name>
    <dbReference type="NCBI Taxonomy" id="79078"/>
    <lineage>
        <taxon>Eukaryota</taxon>
        <taxon>Viridiplantae</taxon>
        <taxon>Streptophyta</taxon>
        <taxon>Embryophyta</taxon>
        <taxon>Tracheophyta</taxon>
        <taxon>Spermatophyta</taxon>
        <taxon>Magnoliopsida</taxon>
        <taxon>eudicotyledons</taxon>
        <taxon>Gunneridae</taxon>
        <taxon>Pentapetalae</taxon>
        <taxon>rosids</taxon>
        <taxon>fabids</taxon>
        <taxon>Fabales</taxon>
        <taxon>Fabaceae</taxon>
        <taxon>Papilionoideae</taxon>
        <taxon>50 kb inversion clade</taxon>
        <taxon>dalbergioids sensu lato</taxon>
        <taxon>Dalbergieae</taxon>
        <taxon>Pterocarpus clade</taxon>
        <taxon>Stylosanthes</taxon>
    </lineage>
</organism>
<feature type="region of interest" description="Disordered" evidence="1">
    <location>
        <begin position="209"/>
        <end position="280"/>
    </location>
</feature>
<comment type="caution">
    <text evidence="2">The sequence shown here is derived from an EMBL/GenBank/DDBJ whole genome shotgun (WGS) entry which is preliminary data.</text>
</comment>
<keyword evidence="3" id="KW-1185">Reference proteome</keyword>
<dbReference type="Proteomes" id="UP001341840">
    <property type="component" value="Unassembled WGS sequence"/>
</dbReference>
<name>A0ABU6RD98_9FABA</name>
<evidence type="ECO:0000313" key="2">
    <source>
        <dbReference type="EMBL" id="MED6122015.1"/>
    </source>
</evidence>
<gene>
    <name evidence="2" type="ORF">PIB30_035749</name>
</gene>
<feature type="compositionally biased region" description="Basic residues" evidence="1">
    <location>
        <begin position="246"/>
        <end position="263"/>
    </location>
</feature>
<protein>
    <submittedName>
        <fullName evidence="2">Uncharacterized protein</fullName>
    </submittedName>
</protein>
<sequence length="321" mass="36636">MDKVVDDYVVVDIGHSGYSEVDSKYRVVAVGLVVAEVDFHEWADYLASLGYVSVGGAPARPRLRARATPFLNAQDKDLARPRDGDGASARRQQIHLNEGYFGNFTFSSHGLSIFHAQFDLYRGGTAEAQHTFSHFINLVKIGSLTVPADFHVIRSTRHSKCGTPQVLLGRPTLQTAGFKLDYITNAFSFKVGNVEEIYHPRKLSVASKKSAHQIQLKKEDKDERKQSEEAKSRLKRLKGLRSFPPHVKKKKKDRAKKKVKIRKPREDNSMEKKEEEEEKRRLELKCKSVEDLIGKLYAFKKVLHHNEAMTRHLVKDQSKWK</sequence>
<feature type="compositionally biased region" description="Basic and acidic residues" evidence="1">
    <location>
        <begin position="264"/>
        <end position="280"/>
    </location>
</feature>
<evidence type="ECO:0000256" key="1">
    <source>
        <dbReference type="SAM" id="MobiDB-lite"/>
    </source>
</evidence>